<organism evidence="1 2">
    <name type="scientific">Paraperlucidibaca baekdonensis</name>
    <dbReference type="NCBI Taxonomy" id="748120"/>
    <lineage>
        <taxon>Bacteria</taxon>
        <taxon>Pseudomonadati</taxon>
        <taxon>Pseudomonadota</taxon>
        <taxon>Gammaproteobacteria</taxon>
        <taxon>Moraxellales</taxon>
        <taxon>Moraxellaceae</taxon>
        <taxon>Paraperlucidibaca</taxon>
    </lineage>
</organism>
<evidence type="ECO:0000313" key="1">
    <source>
        <dbReference type="EMBL" id="REH37594.1"/>
    </source>
</evidence>
<dbReference type="PANTHER" id="PTHR35175:SF1">
    <property type="entry name" value="OXIDOREDUCTASE"/>
    <property type="match status" value="1"/>
</dbReference>
<dbReference type="EMBL" id="QUNR01000003">
    <property type="protein sequence ID" value="REH37594.1"/>
    <property type="molecule type" value="Genomic_DNA"/>
</dbReference>
<keyword evidence="2" id="KW-1185">Reference proteome</keyword>
<protein>
    <submittedName>
        <fullName evidence="1">Uncharacterized protein</fullName>
    </submittedName>
</protein>
<gene>
    <name evidence="1" type="ORF">DFR26_1370</name>
</gene>
<dbReference type="PANTHER" id="PTHR35175">
    <property type="entry name" value="DUF1289 DOMAIN-CONTAINING PROTEIN"/>
    <property type="match status" value="1"/>
</dbReference>
<dbReference type="Pfam" id="PF06945">
    <property type="entry name" value="DUF1289"/>
    <property type="match status" value="1"/>
</dbReference>
<reference evidence="1 2" key="1">
    <citation type="submission" date="2018-08" db="EMBL/GenBank/DDBJ databases">
        <title>Genomic Encyclopedia of Type Strains, Phase IV (KMG-IV): sequencing the most valuable type-strain genomes for metagenomic binning, comparative biology and taxonomic classification.</title>
        <authorList>
            <person name="Goeker M."/>
        </authorList>
    </citation>
    <scope>NUCLEOTIDE SEQUENCE [LARGE SCALE GENOMIC DNA]</scope>
    <source>
        <strain evidence="1 2">DSM 26022</strain>
    </source>
</reference>
<accession>A0A3E0H452</accession>
<dbReference type="RefSeq" id="WP_181899010.1">
    <property type="nucleotide sequence ID" value="NZ_QUNR01000003.1"/>
</dbReference>
<sequence>MPFETVPTPCVGICSTTYGDTVCRGCRRYLPEVIDWNRYSAAEKRLIWLRLDGLLAQIMPRYFELTDPALLRQQLDHMRLSYRLDASAWTWLQILLKNAARQLTDLKPFGVRRLDTSALSIYELKELMNSELHTLASAYYERDLLRALQFEAQQDA</sequence>
<name>A0A3E0H452_9GAMM</name>
<evidence type="ECO:0000313" key="2">
    <source>
        <dbReference type="Proteomes" id="UP000256774"/>
    </source>
</evidence>
<comment type="caution">
    <text evidence="1">The sequence shown here is derived from an EMBL/GenBank/DDBJ whole genome shotgun (WGS) entry which is preliminary data.</text>
</comment>
<proteinExistence type="predicted"/>
<dbReference type="AlphaFoldDB" id="A0A3E0H452"/>
<dbReference type="InterPro" id="IPR010710">
    <property type="entry name" value="DUF1289"/>
</dbReference>
<dbReference type="Proteomes" id="UP000256774">
    <property type="component" value="Unassembled WGS sequence"/>
</dbReference>